<dbReference type="InterPro" id="IPR012318">
    <property type="entry name" value="HTH_CRP"/>
</dbReference>
<dbReference type="PANTHER" id="PTHR24567:SF74">
    <property type="entry name" value="HTH-TYPE TRANSCRIPTIONAL REGULATOR ARCR"/>
    <property type="match status" value="1"/>
</dbReference>
<dbReference type="InterPro" id="IPR000595">
    <property type="entry name" value="cNMP-bd_dom"/>
</dbReference>
<dbReference type="SUPFAM" id="SSF46785">
    <property type="entry name" value="Winged helix' DNA-binding domain"/>
    <property type="match status" value="1"/>
</dbReference>
<dbReference type="InterPro" id="IPR018490">
    <property type="entry name" value="cNMP-bd_dom_sf"/>
</dbReference>
<dbReference type="GO" id="GO:0003700">
    <property type="term" value="F:DNA-binding transcription factor activity"/>
    <property type="evidence" value="ECO:0007669"/>
    <property type="project" value="TreeGrafter"/>
</dbReference>
<dbReference type="Pfam" id="PF00027">
    <property type="entry name" value="cNMP_binding"/>
    <property type="match status" value="1"/>
</dbReference>
<dbReference type="Gene3D" id="1.10.10.10">
    <property type="entry name" value="Winged helix-like DNA-binding domain superfamily/Winged helix DNA-binding domain"/>
    <property type="match status" value="1"/>
</dbReference>
<dbReference type="Proteomes" id="UP000029585">
    <property type="component" value="Unassembled WGS sequence"/>
</dbReference>
<feature type="domain" description="HTH crp-type" evidence="4">
    <location>
        <begin position="144"/>
        <end position="210"/>
    </location>
</feature>
<reference evidence="5 6" key="1">
    <citation type="submission" date="2011-08" db="EMBL/GenBank/DDBJ databases">
        <title>The Genome Sequence of Clostridium orbiscindens 1_3_50AFAA.</title>
        <authorList>
            <consortium name="The Broad Institute Genome Sequencing Platform"/>
            <person name="Earl A."/>
            <person name="Ward D."/>
            <person name="Feldgarden M."/>
            <person name="Gevers D."/>
            <person name="Daigneault M."/>
            <person name="Strauss J."/>
            <person name="Allen-Vercoe E."/>
            <person name="Young S.K."/>
            <person name="Zeng Q."/>
            <person name="Gargeya S."/>
            <person name="Fitzgerald M."/>
            <person name="Haas B."/>
            <person name="Abouelleil A."/>
            <person name="Alvarado L."/>
            <person name="Arachchi H.M."/>
            <person name="Berlin A."/>
            <person name="Brown A."/>
            <person name="Chapman S.B."/>
            <person name="Chen Z."/>
            <person name="Dunbar C."/>
            <person name="Freedman E."/>
            <person name="Gearin G."/>
            <person name="Gellesch M."/>
            <person name="Goldberg J."/>
            <person name="Griggs A."/>
            <person name="Gujja S."/>
            <person name="Heiman D."/>
            <person name="Howarth C."/>
            <person name="Larson L."/>
            <person name="Lui A."/>
            <person name="MacDonald P.J.P."/>
            <person name="Montmayeur A."/>
            <person name="Murphy C."/>
            <person name="Neiman D."/>
            <person name="Pearson M."/>
            <person name="Priest M."/>
            <person name="Roberts A."/>
            <person name="Saif S."/>
            <person name="Shea T."/>
            <person name="Shenoy N."/>
            <person name="Sisk P."/>
            <person name="Stolte C."/>
            <person name="Sykes S."/>
            <person name="Wortman J."/>
            <person name="Nusbaum C."/>
            <person name="Birren B."/>
        </authorList>
    </citation>
    <scope>NUCLEOTIDE SEQUENCE [LARGE SCALE GENOMIC DNA]</scope>
    <source>
        <strain evidence="5 6">1_3_50AFAA</strain>
    </source>
</reference>
<gene>
    <name evidence="5" type="ORF">HMPREF9460_03896</name>
</gene>
<dbReference type="PANTHER" id="PTHR24567">
    <property type="entry name" value="CRP FAMILY TRANSCRIPTIONAL REGULATORY PROTEIN"/>
    <property type="match status" value="1"/>
</dbReference>
<dbReference type="Gene3D" id="2.60.120.10">
    <property type="entry name" value="Jelly Rolls"/>
    <property type="match status" value="1"/>
</dbReference>
<protein>
    <recommendedName>
        <fullName evidence="4">HTH crp-type domain-containing protein</fullName>
    </recommendedName>
</protein>
<evidence type="ECO:0000313" key="6">
    <source>
        <dbReference type="Proteomes" id="UP000029585"/>
    </source>
</evidence>
<evidence type="ECO:0000256" key="1">
    <source>
        <dbReference type="ARBA" id="ARBA00023015"/>
    </source>
</evidence>
<keyword evidence="1" id="KW-0805">Transcription regulation</keyword>
<dbReference type="InterPro" id="IPR014710">
    <property type="entry name" value="RmlC-like_jellyroll"/>
</dbReference>
<dbReference type="GO" id="GO:0003677">
    <property type="term" value="F:DNA binding"/>
    <property type="evidence" value="ECO:0007669"/>
    <property type="project" value="UniProtKB-KW"/>
</dbReference>
<sequence length="221" mass="24921">MLREYLPFWDRLTEGQRRRLEEGAAVRRFARGEMVYGGGTECAGLILPTEGQLRAYMLTDEGRELTLYRLFPRDMCLFSASCVLRGIQFDVLVEAERDTTALFLPAEVYQGLMEESAAVANYTSELMADRFSEVMWRMDQILSKKLDGRLAALLVEESRLAESASLRLTHDQLARHLGSAREVVSRLLKDFQNDGLVRLGRGGVELLDLPALEALASDSLR</sequence>
<dbReference type="HOGENOM" id="CLU_075053_7_2_9"/>
<keyword evidence="6" id="KW-1185">Reference proteome</keyword>
<dbReference type="PROSITE" id="PS51063">
    <property type="entry name" value="HTH_CRP_2"/>
    <property type="match status" value="1"/>
</dbReference>
<dbReference type="PATRIC" id="fig|742738.3.peg.4012"/>
<dbReference type="eggNOG" id="COG0664">
    <property type="taxonomic scope" value="Bacteria"/>
</dbReference>
<dbReference type="InterPro" id="IPR036390">
    <property type="entry name" value="WH_DNA-bd_sf"/>
</dbReference>
<accession>A0A096B0M1</accession>
<organism evidence="5 6">
    <name type="scientific">Flavonifractor plautii 1_3_50AFAA</name>
    <dbReference type="NCBI Taxonomy" id="742738"/>
    <lineage>
        <taxon>Bacteria</taxon>
        <taxon>Bacillati</taxon>
        <taxon>Bacillota</taxon>
        <taxon>Clostridia</taxon>
        <taxon>Eubacteriales</taxon>
        <taxon>Oscillospiraceae</taxon>
        <taxon>Flavonifractor</taxon>
    </lineage>
</organism>
<dbReference type="SUPFAM" id="SSF51206">
    <property type="entry name" value="cAMP-binding domain-like"/>
    <property type="match status" value="1"/>
</dbReference>
<dbReference type="RefSeq" id="WP_044943376.1">
    <property type="nucleotide sequence ID" value="NZ_KN174168.1"/>
</dbReference>
<dbReference type="PRINTS" id="PR00034">
    <property type="entry name" value="HTHCRP"/>
</dbReference>
<evidence type="ECO:0000313" key="5">
    <source>
        <dbReference type="EMBL" id="KGF52838.1"/>
    </source>
</evidence>
<dbReference type="InterPro" id="IPR036388">
    <property type="entry name" value="WH-like_DNA-bd_sf"/>
</dbReference>
<evidence type="ECO:0000259" key="4">
    <source>
        <dbReference type="PROSITE" id="PS51063"/>
    </source>
</evidence>
<dbReference type="GO" id="GO:0005829">
    <property type="term" value="C:cytosol"/>
    <property type="evidence" value="ECO:0007669"/>
    <property type="project" value="TreeGrafter"/>
</dbReference>
<evidence type="ECO:0000256" key="3">
    <source>
        <dbReference type="ARBA" id="ARBA00023163"/>
    </source>
</evidence>
<evidence type="ECO:0000256" key="2">
    <source>
        <dbReference type="ARBA" id="ARBA00023125"/>
    </source>
</evidence>
<dbReference type="Pfam" id="PF13545">
    <property type="entry name" value="HTH_Crp_2"/>
    <property type="match status" value="1"/>
</dbReference>
<dbReference type="InterPro" id="IPR050397">
    <property type="entry name" value="Env_Response_Regulators"/>
</dbReference>
<keyword evidence="3" id="KW-0804">Transcription</keyword>
<name>A0A096B0M1_FLAPL</name>
<keyword evidence="2" id="KW-0238">DNA-binding</keyword>
<proteinExistence type="predicted"/>
<dbReference type="SMART" id="SM00419">
    <property type="entry name" value="HTH_CRP"/>
    <property type="match status" value="1"/>
</dbReference>
<dbReference type="EMBL" id="ADLO01000118">
    <property type="protein sequence ID" value="KGF52838.1"/>
    <property type="molecule type" value="Genomic_DNA"/>
</dbReference>
<dbReference type="AlphaFoldDB" id="A0A096B0M1"/>
<comment type="caution">
    <text evidence="5">The sequence shown here is derived from an EMBL/GenBank/DDBJ whole genome shotgun (WGS) entry which is preliminary data.</text>
</comment>
<dbReference type="CDD" id="cd00038">
    <property type="entry name" value="CAP_ED"/>
    <property type="match status" value="1"/>
</dbReference>